<proteinExistence type="predicted"/>
<name>A0ABN0BIX5_BACFG</name>
<organism evidence="1 2">
    <name type="scientific">Bacteroides fragilis 3_1_12</name>
    <dbReference type="NCBI Taxonomy" id="457424"/>
    <lineage>
        <taxon>Bacteria</taxon>
        <taxon>Pseudomonadati</taxon>
        <taxon>Bacteroidota</taxon>
        <taxon>Bacteroidia</taxon>
        <taxon>Bacteroidales</taxon>
        <taxon>Bacteroidaceae</taxon>
        <taxon>Bacteroides</taxon>
    </lineage>
</organism>
<evidence type="ECO:0000313" key="2">
    <source>
        <dbReference type="Proteomes" id="UP000005101"/>
    </source>
</evidence>
<reference evidence="1 2" key="1">
    <citation type="submission" date="2008-12" db="EMBL/GenBank/DDBJ databases">
        <title>Annotation of Bacteroides fragilis strain 3_1_12.</title>
        <authorList>
            <consortium name="The Broad Institute Genome Sequencing Platform"/>
            <person name="Ward D."/>
            <person name="Young S.K."/>
            <person name="Kodira C.D."/>
            <person name="Zeng Q."/>
            <person name="Koehrsen M."/>
            <person name="Alvarado L."/>
            <person name="Berlin A."/>
            <person name="Borenstein D."/>
            <person name="Chen Z."/>
            <person name="Engels R."/>
            <person name="Freedman E."/>
            <person name="Gellesch M."/>
            <person name="Goldberg J."/>
            <person name="Griggs A."/>
            <person name="Gujja S."/>
            <person name="Heiman D."/>
            <person name="Hepburn T."/>
            <person name="Howarth C."/>
            <person name="Jen D."/>
            <person name="Larson L."/>
            <person name="Lewis B."/>
            <person name="Mehta T."/>
            <person name="Park D."/>
            <person name="Pearson M."/>
            <person name="Roberts A."/>
            <person name="Saif S."/>
            <person name="Shea T."/>
            <person name="Shenoy N."/>
            <person name="Sisk P."/>
            <person name="Stolte C."/>
            <person name="Sykes S."/>
            <person name="Walk T."/>
            <person name="White J."/>
            <person name="Yandava C."/>
            <person name="Allen-Vercoe E."/>
            <person name="Strauss J."/>
            <person name="Ambrose C."/>
            <person name="Lander E."/>
            <person name="Nusbaum C."/>
            <person name="Galagan J."/>
            <person name="Birren B."/>
        </authorList>
    </citation>
    <scope>NUCLEOTIDE SEQUENCE [LARGE SCALE GENOMIC DNA]</scope>
    <source>
        <strain evidence="1 2">3_1_12</strain>
    </source>
</reference>
<evidence type="ECO:0000313" key="1">
    <source>
        <dbReference type="EMBL" id="EFR52787.1"/>
    </source>
</evidence>
<dbReference type="Proteomes" id="UP000005101">
    <property type="component" value="Unassembled WGS sequence"/>
</dbReference>
<sequence length="100" mass="11716">MVNLKTSIMKTIIEKALECLMGLLPFLRKKDAAKMKEFSQLVTGQYEFLMGQLEKMLKDYFELSSKVKEMHAEVISLREELLEALSLRCRLKECERREAI</sequence>
<gene>
    <name evidence="1" type="ORF">BFAG_01482</name>
</gene>
<accession>A0ABN0BIX5</accession>
<keyword evidence="2" id="KW-1185">Reference proteome</keyword>
<dbReference type="EMBL" id="EQ973213">
    <property type="protein sequence ID" value="EFR52787.1"/>
    <property type="molecule type" value="Genomic_DNA"/>
</dbReference>
<protein>
    <submittedName>
        <fullName evidence="1">Uncharacterized protein</fullName>
    </submittedName>
</protein>